<reference evidence="1 2" key="1">
    <citation type="submission" date="2018-08" db="EMBL/GenBank/DDBJ databases">
        <title>A genome reference for cultivated species of the human gut microbiota.</title>
        <authorList>
            <person name="Zou Y."/>
            <person name="Xue W."/>
            <person name="Luo G."/>
        </authorList>
    </citation>
    <scope>NUCLEOTIDE SEQUENCE [LARGE SCALE GENOMIC DNA]</scope>
    <source>
        <strain evidence="1 2">AM23-22</strain>
    </source>
</reference>
<protein>
    <submittedName>
        <fullName evidence="1">Uncharacterized protein</fullName>
    </submittedName>
</protein>
<proteinExistence type="predicted"/>
<sequence>MGSSLVGIAFFVGILEVCFLYKVVWEECLCLGWEYSINFTYKVVWGGVYDSGCGMIFIFRTKLFGEVSMTRDAV</sequence>
<comment type="caution">
    <text evidence="1">The sequence shown here is derived from an EMBL/GenBank/DDBJ whole genome shotgun (WGS) entry which is preliminary data.</text>
</comment>
<evidence type="ECO:0000313" key="2">
    <source>
        <dbReference type="Proteomes" id="UP000286186"/>
    </source>
</evidence>
<dbReference type="Proteomes" id="UP000286186">
    <property type="component" value="Unassembled WGS sequence"/>
</dbReference>
<dbReference type="EMBL" id="QRHR01000004">
    <property type="protein sequence ID" value="RHF89210.1"/>
    <property type="molecule type" value="Genomic_DNA"/>
</dbReference>
<organism evidence="1 2">
    <name type="scientific">Eubacterium ventriosum</name>
    <dbReference type="NCBI Taxonomy" id="39496"/>
    <lineage>
        <taxon>Bacteria</taxon>
        <taxon>Bacillati</taxon>
        <taxon>Bacillota</taxon>
        <taxon>Clostridia</taxon>
        <taxon>Eubacteriales</taxon>
        <taxon>Eubacteriaceae</taxon>
        <taxon>Eubacterium</taxon>
    </lineage>
</organism>
<gene>
    <name evidence="1" type="ORF">DW652_05365</name>
</gene>
<evidence type="ECO:0000313" key="1">
    <source>
        <dbReference type="EMBL" id="RHF89210.1"/>
    </source>
</evidence>
<dbReference type="AlphaFoldDB" id="A0A414R839"/>
<accession>A0A414R839</accession>
<name>A0A414R839_9FIRM</name>